<protein>
    <submittedName>
        <fullName evidence="1">Uncharacterized protein</fullName>
    </submittedName>
</protein>
<proteinExistence type="predicted"/>
<evidence type="ECO:0000313" key="2">
    <source>
        <dbReference type="Proteomes" id="UP000294508"/>
    </source>
</evidence>
<dbReference type="EMBL" id="SLWN01000025">
    <property type="protein sequence ID" value="TCO13874.1"/>
    <property type="molecule type" value="Genomic_DNA"/>
</dbReference>
<dbReference type="OrthoDB" id="5192860at2"/>
<evidence type="ECO:0000313" key="1">
    <source>
        <dbReference type="EMBL" id="TCO13874.1"/>
    </source>
</evidence>
<comment type="caution">
    <text evidence="1">The sequence shown here is derived from an EMBL/GenBank/DDBJ whole genome shotgun (WGS) entry which is preliminary data.</text>
</comment>
<organism evidence="1 2">
    <name type="scientific">Kribbella steppae</name>
    <dbReference type="NCBI Taxonomy" id="2512223"/>
    <lineage>
        <taxon>Bacteria</taxon>
        <taxon>Bacillati</taxon>
        <taxon>Actinomycetota</taxon>
        <taxon>Actinomycetes</taxon>
        <taxon>Propionibacteriales</taxon>
        <taxon>Kribbellaceae</taxon>
        <taxon>Kribbella</taxon>
    </lineage>
</organism>
<dbReference type="RefSeq" id="WP_132216600.1">
    <property type="nucleotide sequence ID" value="NZ_SLWN01000025.1"/>
</dbReference>
<dbReference type="Proteomes" id="UP000294508">
    <property type="component" value="Unassembled WGS sequence"/>
</dbReference>
<dbReference type="AlphaFoldDB" id="A0A4R2GWW5"/>
<gene>
    <name evidence="1" type="ORF">EV652_12534</name>
</gene>
<reference evidence="1 2" key="1">
    <citation type="journal article" date="2015" name="Stand. Genomic Sci.">
        <title>Genomic Encyclopedia of Bacterial and Archaeal Type Strains, Phase III: the genomes of soil and plant-associated and newly described type strains.</title>
        <authorList>
            <person name="Whitman W.B."/>
            <person name="Woyke T."/>
            <person name="Klenk H.P."/>
            <person name="Zhou Y."/>
            <person name="Lilburn T.G."/>
            <person name="Beck B.J."/>
            <person name="De Vos P."/>
            <person name="Vandamme P."/>
            <person name="Eisen J.A."/>
            <person name="Garrity G."/>
            <person name="Hugenholtz P."/>
            <person name="Kyrpides N.C."/>
        </authorList>
    </citation>
    <scope>NUCLEOTIDE SEQUENCE [LARGE SCALE GENOMIC DNA]</scope>
    <source>
        <strain evidence="1 2">VKM Ac-2572</strain>
    </source>
</reference>
<accession>A0A4R2GWW5</accession>
<name>A0A4R2GWW5_9ACTN</name>
<sequence length="186" mass="19976">MPTTFELFPVRRVSDRDDVPQLPVLRAVWHDDPLIVLDGTVPYLVTPAARDPHRGADGRHLVPTAQLAQLRRLVDAGLQFDEIAIAHELDPDGPVSTLLPVLRSGPMTCSDEVARTVVGPVPEHPGVAKVVRALDRVAGGFSAAGSLVRAGAEAVLDPIVFGVIGLDPALRDGTPALWYPLAAWRW</sequence>
<keyword evidence="2" id="KW-1185">Reference proteome</keyword>